<dbReference type="InterPro" id="IPR016951">
    <property type="entry name" value="Haem_Oase_decyc_pln"/>
</dbReference>
<dbReference type="Proteomes" id="UP001161247">
    <property type="component" value="Chromosome 8"/>
</dbReference>
<keyword evidence="9" id="KW-1185">Reference proteome</keyword>
<dbReference type="SUPFAM" id="SSF48613">
    <property type="entry name" value="Heme oxygenase-like"/>
    <property type="match status" value="1"/>
</dbReference>
<dbReference type="InterPro" id="IPR016084">
    <property type="entry name" value="Haem_Oase-like_multi-hlx"/>
</dbReference>
<evidence type="ECO:0000256" key="6">
    <source>
        <dbReference type="ARBA" id="ARBA00022946"/>
    </source>
</evidence>
<proteinExistence type="inferred from homology"/>
<dbReference type="AlphaFoldDB" id="A0AAV1E7W5"/>
<dbReference type="CDD" id="cd19165">
    <property type="entry name" value="HemeO"/>
    <property type="match status" value="1"/>
</dbReference>
<evidence type="ECO:0000256" key="2">
    <source>
        <dbReference type="ARBA" id="ARBA00006134"/>
    </source>
</evidence>
<comment type="subcellular location">
    <subcellularLocation>
        <location evidence="1">Plastid</location>
        <location evidence="1">Chloroplast</location>
    </subcellularLocation>
</comment>
<evidence type="ECO:0000256" key="7">
    <source>
        <dbReference type="SAM" id="MobiDB-lite"/>
    </source>
</evidence>
<protein>
    <submittedName>
        <fullName evidence="8">OLC1v1016768C2</fullName>
    </submittedName>
</protein>
<evidence type="ECO:0000313" key="9">
    <source>
        <dbReference type="Proteomes" id="UP001161247"/>
    </source>
</evidence>
<dbReference type="InterPro" id="IPR002051">
    <property type="entry name" value="Haem_Oase"/>
</dbReference>
<dbReference type="GO" id="GO:0009507">
    <property type="term" value="C:chloroplast"/>
    <property type="evidence" value="ECO:0007669"/>
    <property type="project" value="UniProtKB-SubCell"/>
</dbReference>
<dbReference type="GO" id="GO:0015979">
    <property type="term" value="P:photosynthesis"/>
    <property type="evidence" value="ECO:0007669"/>
    <property type="project" value="UniProtKB-KW"/>
</dbReference>
<dbReference type="Gene3D" id="1.20.910.10">
    <property type="entry name" value="Heme oxygenase-like"/>
    <property type="match status" value="1"/>
</dbReference>
<dbReference type="PANTHER" id="PTHR35703:SF1">
    <property type="entry name" value="INACTIVE HEME OXYGENASE 2, CHLOROPLASTIC-RELATED"/>
    <property type="match status" value="1"/>
</dbReference>
<keyword evidence="6" id="KW-0809">Transit peptide</keyword>
<evidence type="ECO:0000256" key="4">
    <source>
        <dbReference type="ARBA" id="ARBA00022531"/>
    </source>
</evidence>
<comment type="similarity">
    <text evidence="2">Belongs to the heme oxygenase family.</text>
</comment>
<gene>
    <name evidence="8" type="ORF">OLC1_LOCUS22235</name>
</gene>
<evidence type="ECO:0000313" key="8">
    <source>
        <dbReference type="EMBL" id="CAI9115775.1"/>
    </source>
</evidence>
<reference evidence="8" key="1">
    <citation type="submission" date="2023-03" db="EMBL/GenBank/DDBJ databases">
        <authorList>
            <person name="Julca I."/>
        </authorList>
    </citation>
    <scope>NUCLEOTIDE SEQUENCE</scope>
</reference>
<dbReference type="PANTHER" id="PTHR35703">
    <property type="entry name" value="HEME OXYGENASE 1, CHLOROPLASTIC-RELATED"/>
    <property type="match status" value="1"/>
</dbReference>
<keyword evidence="3" id="KW-0150">Chloroplast</keyword>
<feature type="compositionally biased region" description="Acidic residues" evidence="7">
    <location>
        <begin position="136"/>
        <end position="152"/>
    </location>
</feature>
<evidence type="ECO:0000256" key="1">
    <source>
        <dbReference type="ARBA" id="ARBA00004229"/>
    </source>
</evidence>
<accession>A0AAV1E7W5</accession>
<dbReference type="GO" id="GO:0006788">
    <property type="term" value="P:heme oxidation"/>
    <property type="evidence" value="ECO:0007669"/>
    <property type="project" value="InterPro"/>
</dbReference>
<sequence length="345" mass="39016">MNSTLAPLNVSLPTLQWRLRQQLPFNYTNFPLLAISDDINRPKTFLCSNSSTFTVTAPSETEAGDSGEDDGDDAPTSSPAAMIGGVPPLRQRRRRYRKQYPGEQKGITEEMRFVAMRLRNSGKPKKSQKGTKDSGSENESESEIPDYDDDENGGSVSDKEVENDGSGNEETWEPSVEGFINYLVDSQLVFSTIERIVDESDDVSYAYFRKTGLERSDSLSKDLRWFSEAGNVIPEPSPPGVTYASYLEELAEKTPPLFLCHFYNIYFSHVAGGQVITKKVSEKLFEGRELEFCAWEGQEEELLKVVRDNLNMVGEHWSRDEKNKCLRETTKAFRYLGQIVRLIIL</sequence>
<evidence type="ECO:0000256" key="5">
    <source>
        <dbReference type="ARBA" id="ARBA00022640"/>
    </source>
</evidence>
<feature type="region of interest" description="Disordered" evidence="7">
    <location>
        <begin position="56"/>
        <end position="172"/>
    </location>
</feature>
<dbReference type="GO" id="GO:0004392">
    <property type="term" value="F:heme oxygenase (decyclizing) activity"/>
    <property type="evidence" value="ECO:0007669"/>
    <property type="project" value="InterPro"/>
</dbReference>
<keyword evidence="5" id="KW-0934">Plastid</keyword>
<dbReference type="GO" id="GO:0010024">
    <property type="term" value="P:phytochromobilin biosynthetic process"/>
    <property type="evidence" value="ECO:0007669"/>
    <property type="project" value="TreeGrafter"/>
</dbReference>
<dbReference type="EMBL" id="OX459125">
    <property type="protein sequence ID" value="CAI9115775.1"/>
    <property type="molecule type" value="Genomic_DNA"/>
</dbReference>
<keyword evidence="4" id="KW-0602">Photosynthesis</keyword>
<organism evidence="8 9">
    <name type="scientific">Oldenlandia corymbosa var. corymbosa</name>
    <dbReference type="NCBI Taxonomy" id="529605"/>
    <lineage>
        <taxon>Eukaryota</taxon>
        <taxon>Viridiplantae</taxon>
        <taxon>Streptophyta</taxon>
        <taxon>Embryophyta</taxon>
        <taxon>Tracheophyta</taxon>
        <taxon>Spermatophyta</taxon>
        <taxon>Magnoliopsida</taxon>
        <taxon>eudicotyledons</taxon>
        <taxon>Gunneridae</taxon>
        <taxon>Pentapetalae</taxon>
        <taxon>asterids</taxon>
        <taxon>lamiids</taxon>
        <taxon>Gentianales</taxon>
        <taxon>Rubiaceae</taxon>
        <taxon>Rubioideae</taxon>
        <taxon>Spermacoceae</taxon>
        <taxon>Hedyotis-Oldenlandia complex</taxon>
        <taxon>Oldenlandia</taxon>
    </lineage>
</organism>
<dbReference type="Pfam" id="PF01126">
    <property type="entry name" value="Heme_oxygenase"/>
    <property type="match status" value="1"/>
</dbReference>
<feature type="compositionally biased region" description="Basic residues" evidence="7">
    <location>
        <begin position="120"/>
        <end position="129"/>
    </location>
</feature>
<dbReference type="InterPro" id="IPR016053">
    <property type="entry name" value="Haem_Oase-like"/>
</dbReference>
<dbReference type="PIRSF" id="PIRSF030219">
    <property type="entry name" value="Heme_Oase_decyc_pln"/>
    <property type="match status" value="1"/>
</dbReference>
<name>A0AAV1E7W5_OLDCO</name>
<evidence type="ECO:0000256" key="3">
    <source>
        <dbReference type="ARBA" id="ARBA00022528"/>
    </source>
</evidence>
<feature type="compositionally biased region" description="Acidic residues" evidence="7">
    <location>
        <begin position="62"/>
        <end position="73"/>
    </location>
</feature>